<accession>A0A7W5FKW6</accession>
<dbReference type="RefSeq" id="WP_183596299.1">
    <property type="nucleotide sequence ID" value="NZ_JACHXK010000001.1"/>
</dbReference>
<name>A0A7W5FKW6_9BACL</name>
<dbReference type="AlphaFoldDB" id="A0A7W5FKW6"/>
<reference evidence="1 2" key="1">
    <citation type="submission" date="2020-08" db="EMBL/GenBank/DDBJ databases">
        <title>Genomic Encyclopedia of Type Strains, Phase III (KMG-III): the genomes of soil and plant-associated and newly described type strains.</title>
        <authorList>
            <person name="Whitman W."/>
        </authorList>
    </citation>
    <scope>NUCLEOTIDE SEQUENCE [LARGE SCALE GENOMIC DNA]</scope>
    <source>
        <strain evidence="1 2">CECT 5862</strain>
    </source>
</reference>
<evidence type="ECO:0000313" key="1">
    <source>
        <dbReference type="EMBL" id="MBB3108342.1"/>
    </source>
</evidence>
<evidence type="ECO:0000313" key="2">
    <source>
        <dbReference type="Proteomes" id="UP000570361"/>
    </source>
</evidence>
<keyword evidence="2" id="KW-1185">Reference proteome</keyword>
<gene>
    <name evidence="1" type="ORF">FHS18_000370</name>
</gene>
<organism evidence="1 2">
    <name type="scientific">Paenibacillus phyllosphaerae</name>
    <dbReference type="NCBI Taxonomy" id="274593"/>
    <lineage>
        <taxon>Bacteria</taxon>
        <taxon>Bacillati</taxon>
        <taxon>Bacillota</taxon>
        <taxon>Bacilli</taxon>
        <taxon>Bacillales</taxon>
        <taxon>Paenibacillaceae</taxon>
        <taxon>Paenibacillus</taxon>
    </lineage>
</organism>
<dbReference type="EMBL" id="JACHXK010000001">
    <property type="protein sequence ID" value="MBB3108342.1"/>
    <property type="molecule type" value="Genomic_DNA"/>
</dbReference>
<comment type="caution">
    <text evidence="1">The sequence shown here is derived from an EMBL/GenBank/DDBJ whole genome shotgun (WGS) entry which is preliminary data.</text>
</comment>
<proteinExistence type="predicted"/>
<dbReference type="Proteomes" id="UP000570361">
    <property type="component" value="Unassembled WGS sequence"/>
</dbReference>
<sequence>MSLSKKALEQSFKDKSVVELEDLVHLIEDHFGYHVQLTRLEQSVELTDTQKKKLTSEIFRDQNVIHQLTQAENDRHNGISTYSDDEDEFARFLNEMNHGK</sequence>
<protein>
    <submittedName>
        <fullName evidence="1">F0F1-type ATP synthase delta subunit</fullName>
    </submittedName>
</protein>